<gene>
    <name evidence="1" type="ORF">METZ01_LOCUS153834</name>
</gene>
<evidence type="ECO:0000313" key="1">
    <source>
        <dbReference type="EMBL" id="SVB00980.1"/>
    </source>
</evidence>
<dbReference type="AlphaFoldDB" id="A0A382AHD3"/>
<name>A0A382AHD3_9ZZZZ</name>
<feature type="non-terminal residue" evidence="1">
    <location>
        <position position="44"/>
    </location>
</feature>
<sequence>MPSTFVAFKITSAPISLARSAAAVSVEQYGLPVPPPKITTRPFS</sequence>
<organism evidence="1">
    <name type="scientific">marine metagenome</name>
    <dbReference type="NCBI Taxonomy" id="408172"/>
    <lineage>
        <taxon>unclassified sequences</taxon>
        <taxon>metagenomes</taxon>
        <taxon>ecological metagenomes</taxon>
    </lineage>
</organism>
<accession>A0A382AHD3</accession>
<reference evidence="1" key="1">
    <citation type="submission" date="2018-05" db="EMBL/GenBank/DDBJ databases">
        <authorList>
            <person name="Lanie J.A."/>
            <person name="Ng W.-L."/>
            <person name="Kazmierczak K.M."/>
            <person name="Andrzejewski T.M."/>
            <person name="Davidsen T.M."/>
            <person name="Wayne K.J."/>
            <person name="Tettelin H."/>
            <person name="Glass J.I."/>
            <person name="Rusch D."/>
            <person name="Podicherti R."/>
            <person name="Tsui H.-C.T."/>
            <person name="Winkler M.E."/>
        </authorList>
    </citation>
    <scope>NUCLEOTIDE SEQUENCE</scope>
</reference>
<dbReference type="EMBL" id="UINC01025423">
    <property type="protein sequence ID" value="SVB00980.1"/>
    <property type="molecule type" value="Genomic_DNA"/>
</dbReference>
<proteinExistence type="predicted"/>
<protein>
    <submittedName>
        <fullName evidence="1">Uncharacterized protein</fullName>
    </submittedName>
</protein>